<gene>
    <name evidence="3" type="ORF">MSSIH_0415</name>
</gene>
<dbReference type="RefSeq" id="WP_187151847.1">
    <property type="nucleotide sequence ID" value="NZ_CP009507.1"/>
</dbReference>
<feature type="domain" description="HEPN AbiJ-N-terminal" evidence="1">
    <location>
        <begin position="5"/>
        <end position="158"/>
    </location>
</feature>
<sequence length="288" mass="33533">MIHKDLFGQKEEIERNKFLSHDNIPTETRQKVYYVITENVFYGKIGGLTGRPITDDYHNLRYEISKYKGIPNISDIFDDQEAINKFLLDCSVDDFLRAIELFIYMKKNESIGFNIRLHNTIKDINDIFKIDKIGYEIVSERIIRKDSELLHEQVIKATITLLYENEFNGPLEEFQKALDNYLMKEYKDTIQEANKSFESTIKSVLTKRNIRFNQNGSADLLLDVLSNNKIIPAYTKPMFQGLPKLRNNESAHGQGIDPKEVNQSYAELALNLAGTFIVFLINRYQELK</sequence>
<dbReference type="GeneID" id="41604374"/>
<proteinExistence type="predicted"/>
<dbReference type="HOGENOM" id="CLU_965097_0_0_2"/>
<dbReference type="PATRIC" id="fig|1434119.4.peg.530"/>
<evidence type="ECO:0000313" key="3">
    <source>
        <dbReference type="EMBL" id="AKB31105.1"/>
    </source>
</evidence>
<reference evidence="3 4" key="1">
    <citation type="submission" date="2014-07" db="EMBL/GenBank/DDBJ databases">
        <title>Methanogenic archaea and the global carbon cycle.</title>
        <authorList>
            <person name="Henriksen J.R."/>
            <person name="Luke J."/>
            <person name="Reinhart S."/>
            <person name="Benedict M.N."/>
            <person name="Youngblut N.D."/>
            <person name="Metcalf M.E."/>
            <person name="Whitaker R.J."/>
            <person name="Metcalf W.W."/>
        </authorList>
    </citation>
    <scope>NUCLEOTIDE SEQUENCE [LARGE SCALE GENOMIC DNA]</scope>
    <source>
        <strain evidence="3 4">HI350</strain>
    </source>
</reference>
<feature type="domain" description="DUF7014" evidence="2">
    <location>
        <begin position="164"/>
        <end position="282"/>
    </location>
</feature>
<evidence type="ECO:0000313" key="4">
    <source>
        <dbReference type="Proteomes" id="UP000033092"/>
    </source>
</evidence>
<evidence type="ECO:0000259" key="2">
    <source>
        <dbReference type="Pfam" id="PF22809"/>
    </source>
</evidence>
<dbReference type="Pfam" id="PF18863">
    <property type="entry name" value="AbiJ_NTD4"/>
    <property type="match status" value="1"/>
</dbReference>
<dbReference type="InterPro" id="IPR049503">
    <property type="entry name" value="AbiJ_NTD4"/>
</dbReference>
<dbReference type="AlphaFoldDB" id="A0A0E3PAI1"/>
<dbReference type="Proteomes" id="UP000033092">
    <property type="component" value="Chromosome"/>
</dbReference>
<dbReference type="Pfam" id="PF22809">
    <property type="entry name" value="DUF7014"/>
    <property type="match status" value="1"/>
</dbReference>
<protein>
    <submittedName>
        <fullName evidence="3">Putative cytoplasmic protein</fullName>
    </submittedName>
</protein>
<name>A0A0E3PAI1_9EURY</name>
<dbReference type="EMBL" id="CP009507">
    <property type="protein sequence ID" value="AKB31105.1"/>
    <property type="molecule type" value="Genomic_DNA"/>
</dbReference>
<dbReference type="KEGG" id="msz:MSSIH_0415"/>
<dbReference type="InterPro" id="IPR054280">
    <property type="entry name" value="DUF7014"/>
</dbReference>
<evidence type="ECO:0000259" key="1">
    <source>
        <dbReference type="Pfam" id="PF18863"/>
    </source>
</evidence>
<accession>A0A0E3PAI1</accession>
<organism evidence="3 4">
    <name type="scientific">Methanosarcina siciliae HI350</name>
    <dbReference type="NCBI Taxonomy" id="1434119"/>
    <lineage>
        <taxon>Archaea</taxon>
        <taxon>Methanobacteriati</taxon>
        <taxon>Methanobacteriota</taxon>
        <taxon>Stenosarchaea group</taxon>
        <taxon>Methanomicrobia</taxon>
        <taxon>Methanosarcinales</taxon>
        <taxon>Methanosarcinaceae</taxon>
        <taxon>Methanosarcina</taxon>
    </lineage>
</organism>